<comment type="caution">
    <text evidence="1">The sequence shown here is derived from an EMBL/GenBank/DDBJ whole genome shotgun (WGS) entry which is preliminary data.</text>
</comment>
<dbReference type="AlphaFoldDB" id="A0A816B9A5"/>
<gene>
    <name evidence="1" type="ORF">QVE165_LOCUS53506</name>
</gene>
<keyword evidence="2" id="KW-1185">Reference proteome</keyword>
<organism evidence="1 2">
    <name type="scientific">Adineta steineri</name>
    <dbReference type="NCBI Taxonomy" id="433720"/>
    <lineage>
        <taxon>Eukaryota</taxon>
        <taxon>Metazoa</taxon>
        <taxon>Spiralia</taxon>
        <taxon>Gnathifera</taxon>
        <taxon>Rotifera</taxon>
        <taxon>Eurotatoria</taxon>
        <taxon>Bdelloidea</taxon>
        <taxon>Adinetida</taxon>
        <taxon>Adinetidae</taxon>
        <taxon>Adineta</taxon>
    </lineage>
</organism>
<reference evidence="1" key="1">
    <citation type="submission" date="2021-02" db="EMBL/GenBank/DDBJ databases">
        <authorList>
            <person name="Nowell W R."/>
        </authorList>
    </citation>
    <scope>NUCLEOTIDE SEQUENCE</scope>
</reference>
<proteinExistence type="predicted"/>
<feature type="non-terminal residue" evidence="1">
    <location>
        <position position="1"/>
    </location>
</feature>
<evidence type="ECO:0000313" key="2">
    <source>
        <dbReference type="Proteomes" id="UP000663832"/>
    </source>
</evidence>
<protein>
    <submittedName>
        <fullName evidence="1">Uncharacterized protein</fullName>
    </submittedName>
</protein>
<evidence type="ECO:0000313" key="1">
    <source>
        <dbReference type="EMBL" id="CAF1607267.1"/>
    </source>
</evidence>
<dbReference type="Proteomes" id="UP000663832">
    <property type="component" value="Unassembled WGS sequence"/>
</dbReference>
<dbReference type="EMBL" id="CAJNOM010001420">
    <property type="protein sequence ID" value="CAF1607267.1"/>
    <property type="molecule type" value="Genomic_DNA"/>
</dbReference>
<accession>A0A816B9A5</accession>
<sequence>LCSAACCAATNGCIPCSDGSTTLYCYADYSTAYGAYLTMYYYDYNSCNSSDTFARSDGVVYSIYPDYYFGC</sequence>
<name>A0A816B9A5_9BILA</name>